<feature type="disulfide bond" evidence="5">
    <location>
        <begin position="669"/>
        <end position="683"/>
    </location>
</feature>
<keyword evidence="9" id="KW-1185">Reference proteome</keyword>
<feature type="binding site" evidence="4">
    <location>
        <position position="250"/>
    </location>
    <ligand>
        <name>Zn(2+)</name>
        <dbReference type="ChEBI" id="CHEBI:29105"/>
        <label>1</label>
    </ligand>
</feature>
<dbReference type="AlphaFoldDB" id="A0A9P7F4P5"/>
<dbReference type="GeneID" id="64699889"/>
<feature type="binding site" evidence="4">
    <location>
        <position position="252"/>
    </location>
    <ligand>
        <name>Zn(2+)</name>
        <dbReference type="ChEBI" id="CHEBI:29105"/>
        <label>1</label>
    </ligand>
</feature>
<keyword evidence="5" id="KW-1015">Disulfide bond</keyword>
<evidence type="ECO:0000256" key="3">
    <source>
        <dbReference type="PIRNR" id="PIRNR000948"/>
    </source>
</evidence>
<dbReference type="InterPro" id="IPR029052">
    <property type="entry name" value="Metallo-depent_PP-like"/>
</dbReference>
<dbReference type="EMBL" id="JABBWM010000034">
    <property type="protein sequence ID" value="KAG2106709.1"/>
    <property type="molecule type" value="Genomic_DNA"/>
</dbReference>
<dbReference type="Pfam" id="PF00149">
    <property type="entry name" value="Metallophos"/>
    <property type="match status" value="1"/>
</dbReference>
<feature type="binding site" evidence="4">
    <location>
        <position position="370"/>
    </location>
    <ligand>
        <name>Zn(2+)</name>
        <dbReference type="ChEBI" id="CHEBI:29105"/>
        <label>2</label>
    </ligand>
</feature>
<feature type="binding site" evidence="4">
    <location>
        <position position="484"/>
    </location>
    <ligand>
        <name>Zn(2+)</name>
        <dbReference type="ChEBI" id="CHEBI:29105"/>
        <label>2</label>
    </ligand>
</feature>
<dbReference type="OrthoDB" id="282973at2759"/>
<dbReference type="GO" id="GO:0006685">
    <property type="term" value="P:sphingomyelin catabolic process"/>
    <property type="evidence" value="ECO:0007669"/>
    <property type="project" value="UniProtKB-UniRule"/>
</dbReference>
<feature type="domain" description="Calcineurin-like phosphoesterase" evidence="7">
    <location>
        <begin position="243"/>
        <end position="524"/>
    </location>
</feature>
<feature type="disulfide bond" evidence="5">
    <location>
        <begin position="659"/>
        <end position="663"/>
    </location>
</feature>
<dbReference type="GO" id="GO:0004767">
    <property type="term" value="F:sphingomyelin phosphodiesterase activity"/>
    <property type="evidence" value="ECO:0007669"/>
    <property type="project" value="UniProtKB-UniRule"/>
</dbReference>
<keyword evidence="2" id="KW-0325">Glycoprotein</keyword>
<proteinExistence type="inferred from homology"/>
<keyword evidence="4" id="KW-0862">Zinc</keyword>
<comment type="similarity">
    <text evidence="3">Belongs to the acid sphingomyelinase family.</text>
</comment>
<evidence type="ECO:0000313" key="9">
    <source>
        <dbReference type="Proteomes" id="UP000823399"/>
    </source>
</evidence>
<dbReference type="GO" id="GO:0005615">
    <property type="term" value="C:extracellular space"/>
    <property type="evidence" value="ECO:0007669"/>
    <property type="project" value="TreeGrafter"/>
</dbReference>
<name>A0A9P7F4P5_9AGAM</name>
<dbReference type="SUPFAM" id="SSF56300">
    <property type="entry name" value="Metallo-dependent phosphatases"/>
    <property type="match status" value="1"/>
</dbReference>
<dbReference type="Proteomes" id="UP000823399">
    <property type="component" value="Unassembled WGS sequence"/>
</dbReference>
<organism evidence="8 9">
    <name type="scientific">Suillus discolor</name>
    <dbReference type="NCBI Taxonomy" id="1912936"/>
    <lineage>
        <taxon>Eukaryota</taxon>
        <taxon>Fungi</taxon>
        <taxon>Dikarya</taxon>
        <taxon>Basidiomycota</taxon>
        <taxon>Agaricomycotina</taxon>
        <taxon>Agaricomycetes</taxon>
        <taxon>Agaricomycetidae</taxon>
        <taxon>Boletales</taxon>
        <taxon>Suillineae</taxon>
        <taxon>Suillaceae</taxon>
        <taxon>Suillus</taxon>
    </lineage>
</organism>
<comment type="caution">
    <text evidence="8">The sequence shown here is derived from an EMBL/GenBank/DDBJ whole genome shotgun (WGS) entry which is preliminary data.</text>
</comment>
<evidence type="ECO:0000256" key="6">
    <source>
        <dbReference type="SAM" id="SignalP"/>
    </source>
</evidence>
<dbReference type="GO" id="GO:0016020">
    <property type="term" value="C:membrane"/>
    <property type="evidence" value="ECO:0007669"/>
    <property type="project" value="GOC"/>
</dbReference>
<keyword evidence="1 3" id="KW-0378">Hydrolase</keyword>
<reference evidence="8" key="1">
    <citation type="journal article" date="2020" name="New Phytol.">
        <title>Comparative genomics reveals dynamic genome evolution in host specialist ectomycorrhizal fungi.</title>
        <authorList>
            <person name="Lofgren L.A."/>
            <person name="Nguyen N.H."/>
            <person name="Vilgalys R."/>
            <person name="Ruytinx J."/>
            <person name="Liao H.L."/>
            <person name="Branco S."/>
            <person name="Kuo A."/>
            <person name="LaButti K."/>
            <person name="Lipzen A."/>
            <person name="Andreopoulos W."/>
            <person name="Pangilinan J."/>
            <person name="Riley R."/>
            <person name="Hundley H."/>
            <person name="Na H."/>
            <person name="Barry K."/>
            <person name="Grigoriev I.V."/>
            <person name="Stajich J.E."/>
            <person name="Kennedy P.G."/>
        </authorList>
    </citation>
    <scope>NUCLEOTIDE SEQUENCE</scope>
    <source>
        <strain evidence="8">FC423</strain>
    </source>
</reference>
<feature type="disulfide bond" evidence="5">
    <location>
        <begin position="134"/>
        <end position="210"/>
    </location>
</feature>
<dbReference type="InterPro" id="IPR011160">
    <property type="entry name" value="Sphingomy_PDE"/>
</dbReference>
<gene>
    <name evidence="8" type="ORF">F5147DRAFT_699577</name>
</gene>
<dbReference type="RefSeq" id="XP_041291737.1">
    <property type="nucleotide sequence ID" value="XM_041437630.1"/>
</dbReference>
<feature type="binding site" evidence="4">
    <location>
        <position position="329"/>
    </location>
    <ligand>
        <name>Zn(2+)</name>
        <dbReference type="ChEBI" id="CHEBI:29105"/>
        <label>1</label>
    </ligand>
</feature>
<dbReference type="GO" id="GO:0046872">
    <property type="term" value="F:metal ion binding"/>
    <property type="evidence" value="ECO:0007669"/>
    <property type="project" value="UniProtKB-KW"/>
</dbReference>
<feature type="chain" id="PRO_5040373743" description="Sphingomyelin phosphodiesterase" evidence="6">
    <location>
        <begin position="23"/>
        <end position="691"/>
    </location>
</feature>
<sequence length="691" mass="75474">MSVKIRYFLGLATLAWSHYGQGSEFVLAASAVQNSATASTVPSSYAVPGAFPTSLYSHYYNNPTATSAQPQPVISDPVTHEIFPFSLTDPQNIPQNDTVDPHPLPPQASSEQLLQQAVAQIKSIAVNPMFTTSCARCQASLEVAKFLALAAPEQGTNLALTLCEYFDYSPSCEKNYGPLVLGPILTQVASFADVGGYDGQSICSEFLGLCPAPTTTTLNLTGWFAKPKPNPLPPPKQPSGQLMKVLHLSDLHIDARYANGAEANCTSGLCCRDNAYNSLSPQTPLFPAPRYGSFLCDAPYSLITSILEAIPPLTGTDSTGFDFTLFTGDLLAHDPDNQQSRAMNEYAEVVLYDLLKRMLGSGPTYATLGNHDTCLPDQASPSSLGGALGQQFSWLYDHVTALWEQKGWLPEASVEFSRTHYAAYMVKRADGLRVISLDTNLWYRSNYFNYINSSEPDVSGILRFLTDELQDAEDAGDRVWIIGHVVSGWDGSNSLPNPTNLFYQIVDRFSPHVIANIFWGHTHEDQLSIYYANNGTNISAETAQAVSWTGPSVTPLTNLNSGFRVYEIDSATFEVVDAYTWKSYVNDYPALDSQTQFGPTFEFEYSTREAYGGNIAWGATDPLNATWWHLVTEQMEVDPTLMEAFNSYQGKGSILTPPCTGECIPARICYIRSGSASIAKQNCISGYGSVQ</sequence>
<feature type="signal peptide" evidence="6">
    <location>
        <begin position="1"/>
        <end position="22"/>
    </location>
</feature>
<protein>
    <recommendedName>
        <fullName evidence="3">Sphingomyelin phosphodiesterase</fullName>
    </recommendedName>
</protein>
<accession>A0A9P7F4P5</accession>
<comment type="function">
    <text evidence="3">Converts sphingomyelin to ceramide.</text>
</comment>
<dbReference type="PANTHER" id="PTHR10340">
    <property type="entry name" value="SPHINGOMYELIN PHOSPHODIESTERASE"/>
    <property type="match status" value="1"/>
</dbReference>
<keyword evidence="3" id="KW-0326">Glycosidase</keyword>
<feature type="disulfide bond" evidence="5">
    <location>
        <begin position="265"/>
        <end position="270"/>
    </location>
</feature>
<dbReference type="CDD" id="cd00842">
    <property type="entry name" value="MPP_ASMase"/>
    <property type="match status" value="1"/>
</dbReference>
<evidence type="ECO:0000256" key="1">
    <source>
        <dbReference type="ARBA" id="ARBA00022801"/>
    </source>
</evidence>
<evidence type="ECO:0000259" key="7">
    <source>
        <dbReference type="Pfam" id="PF00149"/>
    </source>
</evidence>
<feature type="binding site" evidence="4">
    <location>
        <position position="521"/>
    </location>
    <ligand>
        <name>Zn(2+)</name>
        <dbReference type="ChEBI" id="CHEBI:29105"/>
        <label>2</label>
    </ligand>
</feature>
<dbReference type="PIRSF" id="PIRSF000948">
    <property type="entry name" value="Sphingomy_PDE"/>
    <property type="match status" value="1"/>
</dbReference>
<feature type="binding site" evidence="4">
    <location>
        <position position="523"/>
    </location>
    <ligand>
        <name>Zn(2+)</name>
        <dbReference type="ChEBI" id="CHEBI:29105"/>
        <label>1</label>
    </ligand>
</feature>
<dbReference type="InterPro" id="IPR041805">
    <property type="entry name" value="ASMase/PPN1_MPP"/>
</dbReference>
<dbReference type="Gene3D" id="3.60.21.10">
    <property type="match status" value="1"/>
</dbReference>
<dbReference type="PANTHER" id="PTHR10340:SF27">
    <property type="entry name" value="ACL091CP"/>
    <property type="match status" value="1"/>
</dbReference>
<feature type="disulfide bond" evidence="5">
    <location>
        <begin position="271"/>
        <end position="296"/>
    </location>
</feature>
<feature type="binding site" evidence="4">
    <location>
        <position position="329"/>
    </location>
    <ligand>
        <name>Zn(2+)</name>
        <dbReference type="ChEBI" id="CHEBI:29105"/>
        <label>2</label>
    </ligand>
</feature>
<comment type="cofactor">
    <cofactor evidence="4">
        <name>Zn(2+)</name>
        <dbReference type="ChEBI" id="CHEBI:29105"/>
    </cofactor>
    <text evidence="4">Binds 2 Zn(2+) ions per subunit.</text>
</comment>
<evidence type="ECO:0000313" key="8">
    <source>
        <dbReference type="EMBL" id="KAG2106709.1"/>
    </source>
</evidence>
<keyword evidence="6" id="KW-0732">Signal</keyword>
<evidence type="ECO:0000256" key="4">
    <source>
        <dbReference type="PIRSR" id="PIRSR000948-1"/>
    </source>
</evidence>
<evidence type="ECO:0000256" key="2">
    <source>
        <dbReference type="ARBA" id="ARBA00023180"/>
    </source>
</evidence>
<keyword evidence="4" id="KW-0479">Metal-binding</keyword>
<evidence type="ECO:0000256" key="5">
    <source>
        <dbReference type="PIRSR" id="PIRSR000948-2"/>
    </source>
</evidence>
<dbReference type="InterPro" id="IPR004843">
    <property type="entry name" value="Calcineurin-like_PHP"/>
</dbReference>
<dbReference type="GO" id="GO:0016798">
    <property type="term" value="F:hydrolase activity, acting on glycosyl bonds"/>
    <property type="evidence" value="ECO:0007669"/>
    <property type="project" value="UniProtKB-KW"/>
</dbReference>